<organism evidence="10 11">
    <name type="scientific">Bhargavaea beijingensis</name>
    <dbReference type="NCBI Taxonomy" id="426756"/>
    <lineage>
        <taxon>Bacteria</taxon>
        <taxon>Bacillati</taxon>
        <taxon>Bacillota</taxon>
        <taxon>Bacilli</taxon>
        <taxon>Bacillales</taxon>
        <taxon>Caryophanaceae</taxon>
        <taxon>Bhargavaea</taxon>
    </lineage>
</organism>
<keyword evidence="12" id="KW-1185">Reference proteome</keyword>
<evidence type="ECO:0000313" key="11">
    <source>
        <dbReference type="Proteomes" id="UP000198823"/>
    </source>
</evidence>
<evidence type="ECO:0000256" key="4">
    <source>
        <dbReference type="ARBA" id="ARBA00022692"/>
    </source>
</evidence>
<protein>
    <submittedName>
        <fullName evidence="9">Multidrug efflux SMR transporter</fullName>
    </submittedName>
    <submittedName>
        <fullName evidence="10">Paired small multidrug resistance pump</fullName>
    </submittedName>
</protein>
<keyword evidence="3" id="KW-1003">Cell membrane</keyword>
<keyword evidence="2" id="KW-0813">Transport</keyword>
<dbReference type="Proteomes" id="UP000198823">
    <property type="component" value="Unassembled WGS sequence"/>
</dbReference>
<evidence type="ECO:0000256" key="2">
    <source>
        <dbReference type="ARBA" id="ARBA00022448"/>
    </source>
</evidence>
<evidence type="ECO:0000313" key="12">
    <source>
        <dbReference type="Proteomes" id="UP000272481"/>
    </source>
</evidence>
<dbReference type="InterPro" id="IPR045324">
    <property type="entry name" value="Small_multidrug_res"/>
</dbReference>
<keyword evidence="6 8" id="KW-0472">Membrane</keyword>
<dbReference type="PANTHER" id="PTHR30561">
    <property type="entry name" value="SMR FAMILY PROTON-DEPENDENT DRUG EFFLUX TRANSPORTER SUGE"/>
    <property type="match status" value="1"/>
</dbReference>
<dbReference type="PANTHER" id="PTHR30561:SF0">
    <property type="entry name" value="GUANIDINIUM EXPORTER"/>
    <property type="match status" value="1"/>
</dbReference>
<evidence type="ECO:0000256" key="7">
    <source>
        <dbReference type="RuleBase" id="RU003942"/>
    </source>
</evidence>
<dbReference type="OrthoDB" id="21828at2"/>
<dbReference type="InterPro" id="IPR037185">
    <property type="entry name" value="EmrE-like"/>
</dbReference>
<feature type="transmembrane region" description="Helical" evidence="8">
    <location>
        <begin position="84"/>
        <end position="103"/>
    </location>
</feature>
<dbReference type="GO" id="GO:0005886">
    <property type="term" value="C:plasma membrane"/>
    <property type="evidence" value="ECO:0007669"/>
    <property type="project" value="UniProtKB-SubCell"/>
</dbReference>
<dbReference type="EMBL" id="FNAR01000026">
    <property type="protein sequence ID" value="SDE87126.1"/>
    <property type="molecule type" value="Genomic_DNA"/>
</dbReference>
<dbReference type="Proteomes" id="UP000272481">
    <property type="component" value="Unassembled WGS sequence"/>
</dbReference>
<keyword evidence="4 7" id="KW-0812">Transmembrane</keyword>
<accession>A0A1G7GG88</accession>
<dbReference type="Gene3D" id="1.10.3730.20">
    <property type="match status" value="1"/>
</dbReference>
<evidence type="ECO:0000313" key="9">
    <source>
        <dbReference type="EMBL" id="RSK29738.1"/>
    </source>
</evidence>
<dbReference type="InterPro" id="IPR000390">
    <property type="entry name" value="Small_drug/metabolite_transptr"/>
</dbReference>
<reference evidence="9 12" key="2">
    <citation type="submission" date="2018-12" db="EMBL/GenBank/DDBJ databases">
        <title>Comparitive functional genomics of dry heat resistant strains isolated from the viking spacecraft.</title>
        <authorList>
            <person name="Seuylemezian A."/>
            <person name="Vaishampayan P."/>
        </authorList>
    </citation>
    <scope>NUCLEOTIDE SEQUENCE [LARGE SCALE GENOMIC DNA]</scope>
    <source>
        <strain evidence="9 12">M6-11</strain>
    </source>
</reference>
<evidence type="ECO:0000256" key="6">
    <source>
        <dbReference type="ARBA" id="ARBA00023136"/>
    </source>
</evidence>
<dbReference type="RefSeq" id="WP_092098670.1">
    <property type="nucleotide sequence ID" value="NZ_FNAR01000026.1"/>
</dbReference>
<comment type="subcellular location">
    <subcellularLocation>
        <location evidence="1 7">Cell membrane</location>
        <topology evidence="1 7">Multi-pass membrane protein</topology>
    </subcellularLocation>
</comment>
<evidence type="ECO:0000256" key="5">
    <source>
        <dbReference type="ARBA" id="ARBA00022989"/>
    </source>
</evidence>
<dbReference type="SUPFAM" id="SSF103481">
    <property type="entry name" value="Multidrug resistance efflux transporter EmrE"/>
    <property type="match status" value="1"/>
</dbReference>
<name>A0A1G7GG88_9BACL</name>
<gene>
    <name evidence="9" type="ORF">EJA12_11030</name>
    <name evidence="10" type="ORF">SAMN04488126_12617</name>
</gene>
<sequence>MGWMFVAVAAFFEVVGAVGLNLYSKKKSWMNLLMYGGGFGLSFALLYQSFAYLQLSVAYAVWVGLGTAGAVLLNMLLFGESRNLQRILSLLVIVAGVVGLKMVS</sequence>
<dbReference type="Pfam" id="PF00893">
    <property type="entry name" value="Multi_Drug_Res"/>
    <property type="match status" value="1"/>
</dbReference>
<evidence type="ECO:0000313" key="10">
    <source>
        <dbReference type="EMBL" id="SDE87126.1"/>
    </source>
</evidence>
<feature type="transmembrane region" description="Helical" evidence="8">
    <location>
        <begin position="32"/>
        <end position="50"/>
    </location>
</feature>
<dbReference type="AlphaFoldDB" id="A0A1G7GG88"/>
<evidence type="ECO:0000256" key="8">
    <source>
        <dbReference type="SAM" id="Phobius"/>
    </source>
</evidence>
<dbReference type="GO" id="GO:0022857">
    <property type="term" value="F:transmembrane transporter activity"/>
    <property type="evidence" value="ECO:0007669"/>
    <property type="project" value="InterPro"/>
</dbReference>
<dbReference type="EMBL" id="RWGW01000017">
    <property type="protein sequence ID" value="RSK29738.1"/>
    <property type="molecule type" value="Genomic_DNA"/>
</dbReference>
<keyword evidence="5 8" id="KW-1133">Transmembrane helix</keyword>
<dbReference type="STRING" id="426756.SAMN04488126_12617"/>
<evidence type="ECO:0000256" key="1">
    <source>
        <dbReference type="ARBA" id="ARBA00004651"/>
    </source>
</evidence>
<evidence type="ECO:0000256" key="3">
    <source>
        <dbReference type="ARBA" id="ARBA00022475"/>
    </source>
</evidence>
<comment type="similarity">
    <text evidence="7">Belongs to the drug/metabolite transporter (DMT) superfamily. Small multidrug resistance (SMR) (TC 2.A.7.1) family.</text>
</comment>
<proteinExistence type="inferred from homology"/>
<feature type="transmembrane region" description="Helical" evidence="8">
    <location>
        <begin position="57"/>
        <end position="78"/>
    </location>
</feature>
<reference evidence="10 11" key="1">
    <citation type="submission" date="2016-10" db="EMBL/GenBank/DDBJ databases">
        <authorList>
            <person name="de Groot N.N."/>
        </authorList>
    </citation>
    <scope>NUCLEOTIDE SEQUENCE [LARGE SCALE GENOMIC DNA]</scope>
    <source>
        <strain evidence="10 11">CGMCC 1.6762</strain>
    </source>
</reference>